<evidence type="ECO:0000313" key="2">
    <source>
        <dbReference type="Proteomes" id="UP000054359"/>
    </source>
</evidence>
<proteinExistence type="predicted"/>
<keyword evidence="2" id="KW-1185">Reference proteome</keyword>
<feature type="non-terminal residue" evidence="1">
    <location>
        <position position="110"/>
    </location>
</feature>
<dbReference type="EMBL" id="KK119718">
    <property type="protein sequence ID" value="KFM76520.1"/>
    <property type="molecule type" value="Genomic_DNA"/>
</dbReference>
<gene>
    <name evidence="1" type="ORF">X975_26094</name>
</gene>
<reference evidence="1 2" key="1">
    <citation type="submission" date="2013-11" db="EMBL/GenBank/DDBJ databases">
        <title>Genome sequencing of Stegodyphus mimosarum.</title>
        <authorList>
            <person name="Bechsgaard J."/>
        </authorList>
    </citation>
    <scope>NUCLEOTIDE SEQUENCE [LARGE SCALE GENOMIC DNA]</scope>
</reference>
<dbReference type="AlphaFoldDB" id="A0A087UGN1"/>
<organism evidence="1 2">
    <name type="scientific">Stegodyphus mimosarum</name>
    <name type="common">African social velvet spider</name>
    <dbReference type="NCBI Taxonomy" id="407821"/>
    <lineage>
        <taxon>Eukaryota</taxon>
        <taxon>Metazoa</taxon>
        <taxon>Ecdysozoa</taxon>
        <taxon>Arthropoda</taxon>
        <taxon>Chelicerata</taxon>
        <taxon>Arachnida</taxon>
        <taxon>Araneae</taxon>
        <taxon>Araneomorphae</taxon>
        <taxon>Entelegynae</taxon>
        <taxon>Eresoidea</taxon>
        <taxon>Eresidae</taxon>
        <taxon>Stegodyphus</taxon>
    </lineage>
</organism>
<evidence type="ECO:0000313" key="1">
    <source>
        <dbReference type="EMBL" id="KFM76520.1"/>
    </source>
</evidence>
<name>A0A087UGN1_STEMI</name>
<accession>A0A087UGN1</accession>
<sequence length="110" mass="12963">MRPFLCYNLKHVIFIEIYDASLLILRCFEIIRLCKIFLLLSLLCNIFGKYDRECRKLLDCTNCEKLGLLFPIKTCLNYFLKQRLALSTANNSCTLREINSDVVQLVQSRY</sequence>
<protein>
    <submittedName>
        <fullName evidence="1">Uncharacterized protein</fullName>
    </submittedName>
</protein>
<dbReference type="Proteomes" id="UP000054359">
    <property type="component" value="Unassembled WGS sequence"/>
</dbReference>